<evidence type="ECO:0000313" key="2">
    <source>
        <dbReference type="EMBL" id="RKO88178.1"/>
    </source>
</evidence>
<keyword evidence="3" id="KW-1185">Reference proteome</keyword>
<organism evidence="2 3">
    <name type="scientific">Blyttiomyces helicus</name>
    <dbReference type="NCBI Taxonomy" id="388810"/>
    <lineage>
        <taxon>Eukaryota</taxon>
        <taxon>Fungi</taxon>
        <taxon>Fungi incertae sedis</taxon>
        <taxon>Chytridiomycota</taxon>
        <taxon>Chytridiomycota incertae sedis</taxon>
        <taxon>Chytridiomycetes</taxon>
        <taxon>Chytridiomycetes incertae sedis</taxon>
        <taxon>Blyttiomyces</taxon>
    </lineage>
</organism>
<gene>
    <name evidence="2" type="ORF">BDK51DRAFT_33616</name>
</gene>
<dbReference type="Proteomes" id="UP000269721">
    <property type="component" value="Unassembled WGS sequence"/>
</dbReference>
<proteinExistence type="predicted"/>
<evidence type="ECO:0000256" key="1">
    <source>
        <dbReference type="SAM" id="SignalP"/>
    </source>
</evidence>
<protein>
    <submittedName>
        <fullName evidence="2">Uncharacterized protein</fullName>
    </submittedName>
</protein>
<reference evidence="3" key="1">
    <citation type="journal article" date="2018" name="Nat. Microbiol.">
        <title>Leveraging single-cell genomics to expand the fungal tree of life.</title>
        <authorList>
            <person name="Ahrendt S.R."/>
            <person name="Quandt C.A."/>
            <person name="Ciobanu D."/>
            <person name="Clum A."/>
            <person name="Salamov A."/>
            <person name="Andreopoulos B."/>
            <person name="Cheng J.F."/>
            <person name="Woyke T."/>
            <person name="Pelin A."/>
            <person name="Henrissat B."/>
            <person name="Reynolds N.K."/>
            <person name="Benny G.L."/>
            <person name="Smith M.E."/>
            <person name="James T.Y."/>
            <person name="Grigoriev I.V."/>
        </authorList>
    </citation>
    <scope>NUCLEOTIDE SEQUENCE [LARGE SCALE GENOMIC DNA]</scope>
</reference>
<sequence>MGGGGGGGGGGGFFSLLRLIASASLITREYVERHLQAAQGGTPSLDFVDIMNDEERVRQHSKALRAGNLPELNYSASQLADLKKVSQERIAADRLRKMGFQPKESMGVRYEDA</sequence>
<dbReference type="EMBL" id="KZ996889">
    <property type="protein sequence ID" value="RKO88178.1"/>
    <property type="molecule type" value="Genomic_DNA"/>
</dbReference>
<evidence type="ECO:0000313" key="3">
    <source>
        <dbReference type="Proteomes" id="UP000269721"/>
    </source>
</evidence>
<dbReference type="OrthoDB" id="2538345at2759"/>
<keyword evidence="1" id="KW-0732">Signal</keyword>
<feature type="chain" id="PRO_5020302749" evidence="1">
    <location>
        <begin position="24"/>
        <end position="113"/>
    </location>
</feature>
<name>A0A4P9WAJ9_9FUNG</name>
<accession>A0A4P9WAJ9</accession>
<feature type="signal peptide" evidence="1">
    <location>
        <begin position="1"/>
        <end position="23"/>
    </location>
</feature>
<dbReference type="AlphaFoldDB" id="A0A4P9WAJ9"/>